<evidence type="ECO:0000313" key="2">
    <source>
        <dbReference type="Proteomes" id="UP000314294"/>
    </source>
</evidence>
<gene>
    <name evidence="1" type="ORF">EYF80_017460</name>
</gene>
<comment type="caution">
    <text evidence="1">The sequence shown here is derived from an EMBL/GenBank/DDBJ whole genome shotgun (WGS) entry which is preliminary data.</text>
</comment>
<accession>A0A4Z2I2Z6</accession>
<proteinExistence type="predicted"/>
<evidence type="ECO:0000313" key="1">
    <source>
        <dbReference type="EMBL" id="TNN72308.1"/>
    </source>
</evidence>
<dbReference type="Proteomes" id="UP000314294">
    <property type="component" value="Unassembled WGS sequence"/>
</dbReference>
<keyword evidence="2" id="KW-1185">Reference proteome</keyword>
<protein>
    <submittedName>
        <fullName evidence="1">Uncharacterized protein</fullName>
    </submittedName>
</protein>
<organism evidence="1 2">
    <name type="scientific">Liparis tanakae</name>
    <name type="common">Tanaka's snailfish</name>
    <dbReference type="NCBI Taxonomy" id="230148"/>
    <lineage>
        <taxon>Eukaryota</taxon>
        <taxon>Metazoa</taxon>
        <taxon>Chordata</taxon>
        <taxon>Craniata</taxon>
        <taxon>Vertebrata</taxon>
        <taxon>Euteleostomi</taxon>
        <taxon>Actinopterygii</taxon>
        <taxon>Neopterygii</taxon>
        <taxon>Teleostei</taxon>
        <taxon>Neoteleostei</taxon>
        <taxon>Acanthomorphata</taxon>
        <taxon>Eupercaria</taxon>
        <taxon>Perciformes</taxon>
        <taxon>Cottioidei</taxon>
        <taxon>Cottales</taxon>
        <taxon>Liparidae</taxon>
        <taxon>Liparis</taxon>
    </lineage>
</organism>
<dbReference type="EMBL" id="SRLO01000139">
    <property type="protein sequence ID" value="TNN72308.1"/>
    <property type="molecule type" value="Genomic_DNA"/>
</dbReference>
<sequence length="159" mass="17877">MAVIAMFLEVDASSKDREGKRRLQNQKQTKTSLNEALLTRLTPCERQTPQQRHLAHLLSRSRASSFATEASLHSLKALDTVFALREKTCFESEVSSYRAAINRRLPGKQRGETREHETRDKLGLENQEVLGIPVRLSALPSLDGRQLLQTVLKSTAIVV</sequence>
<name>A0A4Z2I2Z6_9TELE</name>
<reference evidence="1 2" key="1">
    <citation type="submission" date="2019-03" db="EMBL/GenBank/DDBJ databases">
        <title>First draft genome of Liparis tanakae, snailfish: a comprehensive survey of snailfish specific genes.</title>
        <authorList>
            <person name="Kim W."/>
            <person name="Song I."/>
            <person name="Jeong J.-H."/>
            <person name="Kim D."/>
            <person name="Kim S."/>
            <person name="Ryu S."/>
            <person name="Song J.Y."/>
            <person name="Lee S.K."/>
        </authorList>
    </citation>
    <scope>NUCLEOTIDE SEQUENCE [LARGE SCALE GENOMIC DNA]</scope>
    <source>
        <tissue evidence="1">Muscle</tissue>
    </source>
</reference>
<dbReference type="AlphaFoldDB" id="A0A4Z2I2Z6"/>